<dbReference type="GO" id="GO:0003677">
    <property type="term" value="F:DNA binding"/>
    <property type="evidence" value="ECO:0007669"/>
    <property type="project" value="InterPro"/>
</dbReference>
<dbReference type="EMBL" id="RJKM01000001">
    <property type="protein sequence ID" value="ROP38966.1"/>
    <property type="molecule type" value="Genomic_DNA"/>
</dbReference>
<dbReference type="InterPro" id="IPR041657">
    <property type="entry name" value="HTH_17"/>
</dbReference>
<dbReference type="OrthoDB" id="9806039at2"/>
<feature type="domain" description="Helix-turn-helix" evidence="2">
    <location>
        <begin position="31"/>
        <end position="80"/>
    </location>
</feature>
<gene>
    <name evidence="3" type="ORF">EDD40_4333</name>
</gene>
<dbReference type="RefSeq" id="WP_123744531.1">
    <property type="nucleotide sequence ID" value="NZ_RJKM01000001.1"/>
</dbReference>
<name>A0A3N1H945_9PSEU</name>
<comment type="caution">
    <text evidence="3">The sequence shown here is derived from an EMBL/GenBank/DDBJ whole genome shotgun (WGS) entry which is preliminary data.</text>
</comment>
<dbReference type="InterPro" id="IPR010093">
    <property type="entry name" value="SinI_DNA-bd"/>
</dbReference>
<dbReference type="NCBIfam" id="TIGR01764">
    <property type="entry name" value="excise"/>
    <property type="match status" value="1"/>
</dbReference>
<dbReference type="AlphaFoldDB" id="A0A3N1H945"/>
<accession>A0A3N1H945</accession>
<feature type="compositionally biased region" description="Basic and acidic residues" evidence="1">
    <location>
        <begin position="10"/>
        <end position="21"/>
    </location>
</feature>
<reference evidence="3 4" key="1">
    <citation type="submission" date="2018-11" db="EMBL/GenBank/DDBJ databases">
        <title>Sequencing the genomes of 1000 actinobacteria strains.</title>
        <authorList>
            <person name="Klenk H.-P."/>
        </authorList>
    </citation>
    <scope>NUCLEOTIDE SEQUENCE [LARGE SCALE GENOMIC DNA]</scope>
    <source>
        <strain evidence="3 4">DSM 44231</strain>
    </source>
</reference>
<proteinExistence type="predicted"/>
<feature type="region of interest" description="Disordered" evidence="1">
    <location>
        <begin position="1"/>
        <end position="21"/>
    </location>
</feature>
<dbReference type="Pfam" id="PF12728">
    <property type="entry name" value="HTH_17"/>
    <property type="match status" value="1"/>
</dbReference>
<keyword evidence="4" id="KW-1185">Reference proteome</keyword>
<evidence type="ECO:0000259" key="2">
    <source>
        <dbReference type="Pfam" id="PF12728"/>
    </source>
</evidence>
<dbReference type="Proteomes" id="UP000268727">
    <property type="component" value="Unassembled WGS sequence"/>
</dbReference>
<evidence type="ECO:0000313" key="4">
    <source>
        <dbReference type="Proteomes" id="UP000268727"/>
    </source>
</evidence>
<evidence type="ECO:0000313" key="3">
    <source>
        <dbReference type="EMBL" id="ROP38966.1"/>
    </source>
</evidence>
<organism evidence="3 4">
    <name type="scientific">Saccharothrix texasensis</name>
    <dbReference type="NCBI Taxonomy" id="103734"/>
    <lineage>
        <taxon>Bacteria</taxon>
        <taxon>Bacillati</taxon>
        <taxon>Actinomycetota</taxon>
        <taxon>Actinomycetes</taxon>
        <taxon>Pseudonocardiales</taxon>
        <taxon>Pseudonocardiaceae</taxon>
        <taxon>Saccharothrix</taxon>
    </lineage>
</organism>
<evidence type="ECO:0000256" key="1">
    <source>
        <dbReference type="SAM" id="MobiDB-lite"/>
    </source>
</evidence>
<sequence>MSLEVLNNSIRDDRVEPEDEPCRTDLPRPIVLTVKEACQVLRISRWTLYDLIRARAIETITIGRSRRIPVSSVSKYIERRLAEDLQ</sequence>
<protein>
    <submittedName>
        <fullName evidence="3">Excisionase family DNA binding protein</fullName>
    </submittedName>
</protein>